<gene>
    <name evidence="2" type="ordered locus">Psta_4070</name>
</gene>
<evidence type="ECO:0008006" key="4">
    <source>
        <dbReference type="Google" id="ProtNLM"/>
    </source>
</evidence>
<evidence type="ECO:0000313" key="3">
    <source>
        <dbReference type="Proteomes" id="UP000001887"/>
    </source>
</evidence>
<name>D2R2Y9_PIRSD</name>
<feature type="signal peptide" evidence="1">
    <location>
        <begin position="1"/>
        <end position="22"/>
    </location>
</feature>
<proteinExistence type="predicted"/>
<keyword evidence="3" id="KW-1185">Reference proteome</keyword>
<dbReference type="KEGG" id="psl:Psta_4070"/>
<dbReference type="Proteomes" id="UP000001887">
    <property type="component" value="Chromosome"/>
</dbReference>
<organism evidence="2 3">
    <name type="scientific">Pirellula staleyi (strain ATCC 27377 / DSM 6068 / ICPB 4128)</name>
    <name type="common">Pirella staleyi</name>
    <dbReference type="NCBI Taxonomy" id="530564"/>
    <lineage>
        <taxon>Bacteria</taxon>
        <taxon>Pseudomonadati</taxon>
        <taxon>Planctomycetota</taxon>
        <taxon>Planctomycetia</taxon>
        <taxon>Pirellulales</taxon>
        <taxon>Pirellulaceae</taxon>
        <taxon>Pirellula</taxon>
    </lineage>
</organism>
<evidence type="ECO:0000256" key="1">
    <source>
        <dbReference type="SAM" id="SignalP"/>
    </source>
</evidence>
<feature type="chain" id="PRO_5003036021" description="PBS lyase HEAT domain protein repeat-containing protein" evidence="1">
    <location>
        <begin position="23"/>
        <end position="381"/>
    </location>
</feature>
<dbReference type="eggNOG" id="ENOG503399I">
    <property type="taxonomic scope" value="Bacteria"/>
</dbReference>
<sequence length="381" mass="43000" precursor="true">MSSGARKSLIILCIAYCCALNAAVGDDSSVRPIQIGQWIQQLGDESFEVRENASLQLSELGLAAKSELLAGLRGGDPEIRWRCAKLWAAVRDTDFQLRAEAFLNDPEGVDNHEFPDWDRYRKLFGTSRVARQTFLSLQKEESSLWEESASAEDTYPRRFLERCRQVRSILKNQQGRMSISGSTALTVVYLGIRYESLISEEDRQLIKELWRHSAIVDLVSTDNAWSAIQSRWLRGGGDQRSAFERMMDGLRYVDDSAAPIARELLRDPATPPNQKQFALLALAKYRLAEDDKLVQVYLDDASPIETFFSRGVVIKSQLRDIALASLIVRAGKNPADFGFKYLRPDDRVLFSPSTLGFKDEEQRFAAFEKWIQSASKPSGAD</sequence>
<dbReference type="SUPFAM" id="SSF48371">
    <property type="entry name" value="ARM repeat"/>
    <property type="match status" value="1"/>
</dbReference>
<dbReference type="STRING" id="530564.Psta_4070"/>
<evidence type="ECO:0000313" key="2">
    <source>
        <dbReference type="EMBL" id="ADB18722.1"/>
    </source>
</evidence>
<protein>
    <recommendedName>
        <fullName evidence="4">PBS lyase HEAT domain protein repeat-containing protein</fullName>
    </recommendedName>
</protein>
<dbReference type="InterPro" id="IPR016024">
    <property type="entry name" value="ARM-type_fold"/>
</dbReference>
<dbReference type="EMBL" id="CP001848">
    <property type="protein sequence ID" value="ADB18722.1"/>
    <property type="molecule type" value="Genomic_DNA"/>
</dbReference>
<dbReference type="AlphaFoldDB" id="D2R2Y9"/>
<reference evidence="2 3" key="1">
    <citation type="journal article" date="2009" name="Stand. Genomic Sci.">
        <title>Complete genome sequence of Pirellula staleyi type strain (ATCC 27377).</title>
        <authorList>
            <person name="Clum A."/>
            <person name="Tindall B.J."/>
            <person name="Sikorski J."/>
            <person name="Ivanova N."/>
            <person name="Mavrommatis K."/>
            <person name="Lucas S."/>
            <person name="Glavina del Rio T."/>
            <person name="Nolan M."/>
            <person name="Chen F."/>
            <person name="Tice H."/>
            <person name="Pitluck S."/>
            <person name="Cheng J.F."/>
            <person name="Chertkov O."/>
            <person name="Brettin T."/>
            <person name="Han C."/>
            <person name="Detter J.C."/>
            <person name="Kuske C."/>
            <person name="Bruce D."/>
            <person name="Goodwin L."/>
            <person name="Ovchinikova G."/>
            <person name="Pati A."/>
            <person name="Mikhailova N."/>
            <person name="Chen A."/>
            <person name="Palaniappan K."/>
            <person name="Land M."/>
            <person name="Hauser L."/>
            <person name="Chang Y.J."/>
            <person name="Jeffries C.D."/>
            <person name="Chain P."/>
            <person name="Rohde M."/>
            <person name="Goker M."/>
            <person name="Bristow J."/>
            <person name="Eisen J.A."/>
            <person name="Markowitz V."/>
            <person name="Hugenholtz P."/>
            <person name="Kyrpides N.C."/>
            <person name="Klenk H.P."/>
            <person name="Lapidus A."/>
        </authorList>
    </citation>
    <scope>NUCLEOTIDE SEQUENCE [LARGE SCALE GENOMIC DNA]</scope>
    <source>
        <strain evidence="3">ATCC 27377 / DSM 6068 / ICPB 4128</strain>
    </source>
</reference>
<accession>D2R2Y9</accession>
<dbReference type="HOGENOM" id="CLU_697683_0_0_0"/>
<keyword evidence="1" id="KW-0732">Signal</keyword>